<sequence length="129" mass="13949">MDHKQRLIKEALTQRLNAYAPYSGFKVGAALLTSKGEIYTGANVENSSYGLTVCAERIAIFKAVTEGETEFMAIGIAGSGEGYTFPCGACLQVIAEFAKDINIIVVDDSNNIVEYALKDMLPQAFSLQK</sequence>
<comment type="catalytic activity">
    <reaction evidence="11 15">
        <text>cytidine + H2O + H(+) = uridine + NH4(+)</text>
        <dbReference type="Rhea" id="RHEA:16069"/>
        <dbReference type="ChEBI" id="CHEBI:15377"/>
        <dbReference type="ChEBI" id="CHEBI:15378"/>
        <dbReference type="ChEBI" id="CHEBI:16704"/>
        <dbReference type="ChEBI" id="CHEBI:17562"/>
        <dbReference type="ChEBI" id="CHEBI:28938"/>
        <dbReference type="EC" id="3.5.4.5"/>
    </reaction>
</comment>
<evidence type="ECO:0000256" key="2">
    <source>
        <dbReference type="ARBA" id="ARBA00003949"/>
    </source>
</evidence>
<evidence type="ECO:0000256" key="15">
    <source>
        <dbReference type="RuleBase" id="RU364006"/>
    </source>
</evidence>
<dbReference type="SUPFAM" id="SSF53927">
    <property type="entry name" value="Cytidine deaminase-like"/>
    <property type="match status" value="1"/>
</dbReference>
<evidence type="ECO:0000256" key="3">
    <source>
        <dbReference type="ARBA" id="ARBA00006576"/>
    </source>
</evidence>
<evidence type="ECO:0000256" key="7">
    <source>
        <dbReference type="ARBA" id="ARBA00022801"/>
    </source>
</evidence>
<dbReference type="FunFam" id="3.40.140.10:FF:000008">
    <property type="entry name" value="Cytidine deaminase"/>
    <property type="match status" value="1"/>
</dbReference>
<evidence type="ECO:0000256" key="10">
    <source>
        <dbReference type="ARBA" id="ARBA00049252"/>
    </source>
</evidence>
<dbReference type="Pfam" id="PF00383">
    <property type="entry name" value="dCMP_cyt_deam_1"/>
    <property type="match status" value="1"/>
</dbReference>
<dbReference type="GO" id="GO:0005829">
    <property type="term" value="C:cytosol"/>
    <property type="evidence" value="ECO:0007669"/>
    <property type="project" value="TreeGrafter"/>
</dbReference>
<dbReference type="EMBL" id="CP046457">
    <property type="protein sequence ID" value="QGT99982.1"/>
    <property type="molecule type" value="Genomic_DNA"/>
</dbReference>
<gene>
    <name evidence="17" type="ORF">SYNTR_1389</name>
</gene>
<feature type="active site" description="Proton donor" evidence="12">
    <location>
        <position position="56"/>
    </location>
</feature>
<dbReference type="EC" id="3.5.4.5" evidence="4 15"/>
<evidence type="ECO:0000313" key="18">
    <source>
        <dbReference type="Proteomes" id="UP000426444"/>
    </source>
</evidence>
<evidence type="ECO:0000256" key="14">
    <source>
        <dbReference type="PIRSR" id="PIRSR606262-3"/>
    </source>
</evidence>
<feature type="binding site" evidence="14">
    <location>
        <position position="90"/>
    </location>
    <ligand>
        <name>Zn(2+)</name>
        <dbReference type="ChEBI" id="CHEBI:29105"/>
        <note>catalytic</note>
    </ligand>
</feature>
<evidence type="ECO:0000256" key="1">
    <source>
        <dbReference type="ARBA" id="ARBA00001947"/>
    </source>
</evidence>
<accession>A0A6I6DGH3</accession>
<evidence type="ECO:0000256" key="11">
    <source>
        <dbReference type="ARBA" id="ARBA00049558"/>
    </source>
</evidence>
<dbReference type="RefSeq" id="WP_156203821.1">
    <property type="nucleotide sequence ID" value="NZ_CP046457.1"/>
</dbReference>
<dbReference type="InterPro" id="IPR002125">
    <property type="entry name" value="CMP_dCMP_dom"/>
</dbReference>
<evidence type="ECO:0000256" key="4">
    <source>
        <dbReference type="ARBA" id="ARBA00012783"/>
    </source>
</evidence>
<reference evidence="18" key="1">
    <citation type="journal article" date="2019" name="Microbiology">
        <title>Complete Genome Sequence of an Uncultured Bacterium of the Candidate Phylum Bipolaricaulota.</title>
        <authorList>
            <person name="Kadnikov V.V."/>
            <person name="Mardanov A.V."/>
            <person name="Beletsky A.V."/>
            <person name="Frank Y.A."/>
            <person name="Karnachuk O.V."/>
            <person name="Ravin N.V."/>
        </authorList>
    </citation>
    <scope>NUCLEOTIDE SEQUENCE [LARGE SCALE GENOMIC DNA]</scope>
</reference>
<dbReference type="InterPro" id="IPR016193">
    <property type="entry name" value="Cytidine_deaminase-like"/>
</dbReference>
<dbReference type="NCBIfam" id="NF004064">
    <property type="entry name" value="PRK05578.1"/>
    <property type="match status" value="1"/>
</dbReference>
<evidence type="ECO:0000256" key="12">
    <source>
        <dbReference type="PIRSR" id="PIRSR606262-1"/>
    </source>
</evidence>
<evidence type="ECO:0000256" key="6">
    <source>
        <dbReference type="ARBA" id="ARBA00022723"/>
    </source>
</evidence>
<dbReference type="InterPro" id="IPR016192">
    <property type="entry name" value="APOBEC/CMP_deaminase_Zn-bd"/>
</dbReference>
<evidence type="ECO:0000256" key="9">
    <source>
        <dbReference type="ARBA" id="ARBA00032005"/>
    </source>
</evidence>
<keyword evidence="18" id="KW-1185">Reference proteome</keyword>
<comment type="similarity">
    <text evidence="3 15">Belongs to the cytidine and deoxycytidylate deaminase family.</text>
</comment>
<evidence type="ECO:0000256" key="8">
    <source>
        <dbReference type="ARBA" id="ARBA00022833"/>
    </source>
</evidence>
<dbReference type="AlphaFoldDB" id="A0A6I6DGH3"/>
<dbReference type="GO" id="GO:0042802">
    <property type="term" value="F:identical protein binding"/>
    <property type="evidence" value="ECO:0007669"/>
    <property type="project" value="UniProtKB-ARBA"/>
</dbReference>
<comment type="catalytic activity">
    <reaction evidence="10 15">
        <text>2'-deoxycytidine + H2O + H(+) = 2'-deoxyuridine + NH4(+)</text>
        <dbReference type="Rhea" id="RHEA:13433"/>
        <dbReference type="ChEBI" id="CHEBI:15377"/>
        <dbReference type="ChEBI" id="CHEBI:15378"/>
        <dbReference type="ChEBI" id="CHEBI:15698"/>
        <dbReference type="ChEBI" id="CHEBI:16450"/>
        <dbReference type="ChEBI" id="CHEBI:28938"/>
        <dbReference type="EC" id="3.5.4.5"/>
    </reaction>
</comment>
<dbReference type="KEGG" id="salq:SYNTR_1389"/>
<dbReference type="GO" id="GO:0055086">
    <property type="term" value="P:nucleobase-containing small molecule metabolic process"/>
    <property type="evidence" value="ECO:0007669"/>
    <property type="project" value="UniProtKB-ARBA"/>
</dbReference>
<dbReference type="GO" id="GO:0008270">
    <property type="term" value="F:zinc ion binding"/>
    <property type="evidence" value="ECO:0007669"/>
    <property type="project" value="UniProtKB-UniRule"/>
</dbReference>
<dbReference type="GO" id="GO:0072527">
    <property type="term" value="P:pyrimidine-containing compound metabolic process"/>
    <property type="evidence" value="ECO:0007669"/>
    <property type="project" value="UniProtKB-ARBA"/>
</dbReference>
<evidence type="ECO:0000256" key="5">
    <source>
        <dbReference type="ARBA" id="ARBA00018266"/>
    </source>
</evidence>
<dbReference type="GO" id="GO:0004126">
    <property type="term" value="F:cytidine deaminase activity"/>
    <property type="evidence" value="ECO:0007669"/>
    <property type="project" value="UniProtKB-UniRule"/>
</dbReference>
<organism evidence="17 18">
    <name type="scientific">Candidatus Syntrophocurvum alkaliphilum</name>
    <dbReference type="NCBI Taxonomy" id="2293317"/>
    <lineage>
        <taxon>Bacteria</taxon>
        <taxon>Bacillati</taxon>
        <taxon>Bacillota</taxon>
        <taxon>Clostridia</taxon>
        <taxon>Eubacteriales</taxon>
        <taxon>Syntrophomonadaceae</taxon>
        <taxon>Candidatus Syntrophocurvum</taxon>
    </lineage>
</organism>
<keyword evidence="7 15" id="KW-0378">Hydrolase</keyword>
<comment type="cofactor">
    <cofactor evidence="1 14 15">
        <name>Zn(2+)</name>
        <dbReference type="ChEBI" id="CHEBI:29105"/>
    </cofactor>
</comment>
<dbReference type="PROSITE" id="PS51747">
    <property type="entry name" value="CYT_DCMP_DEAMINASES_2"/>
    <property type="match status" value="1"/>
</dbReference>
<dbReference type="InterPro" id="IPR050202">
    <property type="entry name" value="Cyt/Deoxycyt_deaminase"/>
</dbReference>
<keyword evidence="8 14" id="KW-0862">Zinc</keyword>
<dbReference type="PANTHER" id="PTHR11644">
    <property type="entry name" value="CYTIDINE DEAMINASE"/>
    <property type="match status" value="1"/>
</dbReference>
<dbReference type="OrthoDB" id="9795347at2"/>
<evidence type="ECO:0000313" key="17">
    <source>
        <dbReference type="EMBL" id="QGT99982.1"/>
    </source>
</evidence>
<dbReference type="InterPro" id="IPR006262">
    <property type="entry name" value="Cyt_deam_tetra"/>
</dbReference>
<dbReference type="CDD" id="cd01283">
    <property type="entry name" value="cytidine_deaminase"/>
    <property type="match status" value="1"/>
</dbReference>
<evidence type="ECO:0000259" key="16">
    <source>
        <dbReference type="PROSITE" id="PS51747"/>
    </source>
</evidence>
<feature type="binding site" evidence="13">
    <location>
        <begin position="43"/>
        <end position="49"/>
    </location>
    <ligand>
        <name>substrate</name>
    </ligand>
</feature>
<keyword evidence="6 14" id="KW-0479">Metal-binding</keyword>
<feature type="binding site" evidence="14">
    <location>
        <position position="87"/>
    </location>
    <ligand>
        <name>Zn(2+)</name>
        <dbReference type="ChEBI" id="CHEBI:29105"/>
        <note>catalytic</note>
    </ligand>
</feature>
<dbReference type="Proteomes" id="UP000426444">
    <property type="component" value="Chromosome"/>
</dbReference>
<name>A0A6I6DGH3_9FIRM</name>
<dbReference type="PANTHER" id="PTHR11644:SF2">
    <property type="entry name" value="CYTIDINE DEAMINASE"/>
    <property type="match status" value="1"/>
</dbReference>
<dbReference type="PROSITE" id="PS00903">
    <property type="entry name" value="CYT_DCMP_DEAMINASES_1"/>
    <property type="match status" value="1"/>
</dbReference>
<feature type="domain" description="CMP/dCMP-type deaminase" evidence="16">
    <location>
        <begin position="2"/>
        <end position="128"/>
    </location>
</feature>
<proteinExistence type="inferred from homology"/>
<feature type="binding site" evidence="14">
    <location>
        <position position="54"/>
    </location>
    <ligand>
        <name>Zn(2+)</name>
        <dbReference type="ChEBI" id="CHEBI:29105"/>
        <note>catalytic</note>
    </ligand>
</feature>
<protein>
    <recommendedName>
        <fullName evidence="5 15">Cytidine deaminase</fullName>
        <ecNumber evidence="4 15">3.5.4.5</ecNumber>
    </recommendedName>
    <alternativeName>
        <fullName evidence="9 15">Cytidine aminohydrolase</fullName>
    </alternativeName>
</protein>
<dbReference type="Gene3D" id="3.40.140.10">
    <property type="entry name" value="Cytidine Deaminase, domain 2"/>
    <property type="match status" value="1"/>
</dbReference>
<comment type="function">
    <text evidence="2 15">This enzyme scavenges exogenous and endogenous cytidine and 2'-deoxycytidine for UMP synthesis.</text>
</comment>
<dbReference type="NCBIfam" id="TIGR01354">
    <property type="entry name" value="cyt_deam_tetra"/>
    <property type="match status" value="1"/>
</dbReference>
<evidence type="ECO:0000256" key="13">
    <source>
        <dbReference type="PIRSR" id="PIRSR606262-2"/>
    </source>
</evidence>